<dbReference type="SUPFAM" id="SSF52540">
    <property type="entry name" value="P-loop containing nucleoside triphosphate hydrolases"/>
    <property type="match status" value="1"/>
</dbReference>
<dbReference type="InterPro" id="IPR027417">
    <property type="entry name" value="P-loop_NTPase"/>
</dbReference>
<dbReference type="EMBL" id="RPFW01000001">
    <property type="protein sequence ID" value="TVZ06377.1"/>
    <property type="molecule type" value="Genomic_DNA"/>
</dbReference>
<dbReference type="GO" id="GO:0005886">
    <property type="term" value="C:plasma membrane"/>
    <property type="evidence" value="ECO:0007669"/>
    <property type="project" value="UniProtKB-SubCell"/>
</dbReference>
<keyword evidence="5 10" id="KW-0067">ATP-binding</keyword>
<evidence type="ECO:0000259" key="9">
    <source>
        <dbReference type="PROSITE" id="PS50893"/>
    </source>
</evidence>
<dbReference type="PANTHER" id="PTHR42711">
    <property type="entry name" value="ABC TRANSPORTER ATP-BINDING PROTEIN"/>
    <property type="match status" value="1"/>
</dbReference>
<evidence type="ECO:0000256" key="4">
    <source>
        <dbReference type="ARBA" id="ARBA00022741"/>
    </source>
</evidence>
<evidence type="ECO:0000313" key="11">
    <source>
        <dbReference type="Proteomes" id="UP000460272"/>
    </source>
</evidence>
<evidence type="ECO:0000256" key="5">
    <source>
        <dbReference type="ARBA" id="ARBA00022840"/>
    </source>
</evidence>
<dbReference type="GO" id="GO:0046677">
    <property type="term" value="P:response to antibiotic"/>
    <property type="evidence" value="ECO:0007669"/>
    <property type="project" value="UniProtKB-KW"/>
</dbReference>
<dbReference type="SMART" id="SM00382">
    <property type="entry name" value="AAA"/>
    <property type="match status" value="1"/>
</dbReference>
<dbReference type="GO" id="GO:0005524">
    <property type="term" value="F:ATP binding"/>
    <property type="evidence" value="ECO:0007669"/>
    <property type="project" value="UniProtKB-KW"/>
</dbReference>
<evidence type="ECO:0000256" key="6">
    <source>
        <dbReference type="ARBA" id="ARBA00022967"/>
    </source>
</evidence>
<dbReference type="InterPro" id="IPR003593">
    <property type="entry name" value="AAA+_ATPase"/>
</dbReference>
<evidence type="ECO:0000313" key="10">
    <source>
        <dbReference type="EMBL" id="TVZ06377.1"/>
    </source>
</evidence>
<dbReference type="Gene3D" id="3.40.50.300">
    <property type="entry name" value="P-loop containing nucleotide triphosphate hydrolases"/>
    <property type="match status" value="1"/>
</dbReference>
<keyword evidence="8" id="KW-0046">Antibiotic resistance</keyword>
<sequence length="248" mass="26209">MSDVTPAIEVRAVHKAFGLVQALDGVDLTVSTGTLTALLGPNGAGKTTLVRIIATLARADDGQVRVFGYDTAKQAAQVRVRIGLTGQYAGLDDALNGQDNLILIGRLAGLGRGAVRRRAAELAGALGLTDAIDRMVRTYSGGMRRRLDLAASLMHRPELLVLDEPTTGLDPASRQQLWAILTELKAAGTTMLLTTQYLEEADRFADVVHVLDHGKIIASGTPEQLKERAGGAGTSLDDAFLALTRSVS</sequence>
<dbReference type="AlphaFoldDB" id="A0A6P2C5U8"/>
<dbReference type="PANTHER" id="PTHR42711:SF19">
    <property type="entry name" value="DOXORUBICIN RESISTANCE ATP-BINDING PROTEIN DRRA"/>
    <property type="match status" value="1"/>
</dbReference>
<evidence type="ECO:0000256" key="8">
    <source>
        <dbReference type="ARBA" id="ARBA00023251"/>
    </source>
</evidence>
<protein>
    <submittedName>
        <fullName evidence="10">ATP-binding cassette domain-containing protein</fullName>
    </submittedName>
</protein>
<dbReference type="InterPro" id="IPR017871">
    <property type="entry name" value="ABC_transporter-like_CS"/>
</dbReference>
<comment type="caution">
    <text evidence="10">The sequence shown here is derived from an EMBL/GenBank/DDBJ whole genome shotgun (WGS) entry which is preliminary data.</text>
</comment>
<dbReference type="GO" id="GO:0016887">
    <property type="term" value="F:ATP hydrolysis activity"/>
    <property type="evidence" value="ECO:0007669"/>
    <property type="project" value="InterPro"/>
</dbReference>
<dbReference type="InterPro" id="IPR050763">
    <property type="entry name" value="ABC_transporter_ATP-binding"/>
</dbReference>
<keyword evidence="2" id="KW-0813">Transport</keyword>
<keyword evidence="11" id="KW-1185">Reference proteome</keyword>
<name>A0A6P2C5U8_9ACTN</name>
<dbReference type="RefSeq" id="WP_145851132.1">
    <property type="nucleotide sequence ID" value="NZ_RPFW01000001.1"/>
</dbReference>
<dbReference type="OrthoDB" id="9804819at2"/>
<dbReference type="InterPro" id="IPR003439">
    <property type="entry name" value="ABC_transporter-like_ATP-bd"/>
</dbReference>
<comment type="subcellular location">
    <subcellularLocation>
        <location evidence="1">Cell membrane</location>
        <topology evidence="1">Peripheral membrane protein</topology>
    </subcellularLocation>
</comment>
<dbReference type="Pfam" id="PF00005">
    <property type="entry name" value="ABC_tran"/>
    <property type="match status" value="1"/>
</dbReference>
<dbReference type="PROSITE" id="PS00211">
    <property type="entry name" value="ABC_TRANSPORTER_1"/>
    <property type="match status" value="1"/>
</dbReference>
<evidence type="ECO:0000256" key="3">
    <source>
        <dbReference type="ARBA" id="ARBA00022475"/>
    </source>
</evidence>
<dbReference type="FunFam" id="3.40.50.300:FF:000589">
    <property type="entry name" value="ABC transporter, ATP-binding subunit"/>
    <property type="match status" value="1"/>
</dbReference>
<keyword evidence="4" id="KW-0547">Nucleotide-binding</keyword>
<feature type="domain" description="ABC transporter" evidence="9">
    <location>
        <begin position="8"/>
        <end position="238"/>
    </location>
</feature>
<dbReference type="PROSITE" id="PS50893">
    <property type="entry name" value="ABC_TRANSPORTER_2"/>
    <property type="match status" value="1"/>
</dbReference>
<keyword evidence="6" id="KW-1278">Translocase</keyword>
<gene>
    <name evidence="10" type="ORF">EAS64_02840</name>
</gene>
<evidence type="ECO:0000256" key="7">
    <source>
        <dbReference type="ARBA" id="ARBA00023136"/>
    </source>
</evidence>
<keyword evidence="7" id="KW-0472">Membrane</keyword>
<organism evidence="10 11">
    <name type="scientific">Trebonia kvetii</name>
    <dbReference type="NCBI Taxonomy" id="2480626"/>
    <lineage>
        <taxon>Bacteria</taxon>
        <taxon>Bacillati</taxon>
        <taxon>Actinomycetota</taxon>
        <taxon>Actinomycetes</taxon>
        <taxon>Streptosporangiales</taxon>
        <taxon>Treboniaceae</taxon>
        <taxon>Trebonia</taxon>
    </lineage>
</organism>
<evidence type="ECO:0000256" key="2">
    <source>
        <dbReference type="ARBA" id="ARBA00022448"/>
    </source>
</evidence>
<accession>A0A6P2C5U8</accession>
<keyword evidence="3" id="KW-1003">Cell membrane</keyword>
<reference evidence="10 11" key="1">
    <citation type="submission" date="2018-11" db="EMBL/GenBank/DDBJ databases">
        <title>Trebonia kvetii gen.nov., sp.nov., a novel acidophilic actinobacterium, and proposal of the new actinobacterial family Treboniaceae fam. nov.</title>
        <authorList>
            <person name="Rapoport D."/>
            <person name="Sagova-Mareckova M."/>
            <person name="Sedlacek I."/>
            <person name="Provaznik J."/>
            <person name="Kralova S."/>
            <person name="Pavlinic D."/>
            <person name="Benes V."/>
            <person name="Kopecky J."/>
        </authorList>
    </citation>
    <scope>NUCLEOTIDE SEQUENCE [LARGE SCALE GENOMIC DNA]</scope>
    <source>
        <strain evidence="10 11">15Tr583</strain>
    </source>
</reference>
<evidence type="ECO:0000256" key="1">
    <source>
        <dbReference type="ARBA" id="ARBA00004202"/>
    </source>
</evidence>
<proteinExistence type="predicted"/>
<dbReference type="Proteomes" id="UP000460272">
    <property type="component" value="Unassembled WGS sequence"/>
</dbReference>